<dbReference type="PhylomeDB" id="A7SPT8"/>
<dbReference type="SMART" id="SM00146">
    <property type="entry name" value="PI3Kc"/>
    <property type="match status" value="1"/>
</dbReference>
<evidence type="ECO:0000256" key="2">
    <source>
        <dbReference type="ARBA" id="ARBA00012513"/>
    </source>
</evidence>
<dbReference type="Pfam" id="PF00454">
    <property type="entry name" value="PI3_PI4_kinase"/>
    <property type="match status" value="1"/>
</dbReference>
<dbReference type="GO" id="GO:0004677">
    <property type="term" value="F:DNA-dependent protein kinase activity"/>
    <property type="evidence" value="ECO:0007669"/>
    <property type="project" value="InterPro"/>
</dbReference>
<dbReference type="CDD" id="cd05172">
    <property type="entry name" value="PIKKc_DNA-PK"/>
    <property type="match status" value="1"/>
</dbReference>
<feature type="domain" description="FAT" evidence="15">
    <location>
        <begin position="620"/>
        <end position="1278"/>
    </location>
</feature>
<feature type="domain" description="PI3K/PI4K catalytic" evidence="14">
    <location>
        <begin position="1463"/>
        <end position="1784"/>
    </location>
</feature>
<evidence type="ECO:0000259" key="14">
    <source>
        <dbReference type="PROSITE" id="PS50290"/>
    </source>
</evidence>
<dbReference type="FunFam" id="1.10.1070.11:FF:000041">
    <property type="entry name" value="DNA-dependent protein kinase catalytic subunit"/>
    <property type="match status" value="1"/>
</dbReference>
<dbReference type="Pfam" id="PF02259">
    <property type="entry name" value="FAT"/>
    <property type="match status" value="1"/>
</dbReference>
<dbReference type="HOGENOM" id="CLU_236685_0_0_1"/>
<keyword evidence="5" id="KW-0597">Phosphoprotein</keyword>
<dbReference type="PANTHER" id="PTHR11139">
    <property type="entry name" value="ATAXIA TELANGIECTASIA MUTATED ATM -RELATED"/>
    <property type="match status" value="1"/>
</dbReference>
<reference evidence="17 18" key="1">
    <citation type="journal article" date="2007" name="Science">
        <title>Sea anemone genome reveals ancestral eumetazoan gene repertoire and genomic organization.</title>
        <authorList>
            <person name="Putnam N.H."/>
            <person name="Srivastava M."/>
            <person name="Hellsten U."/>
            <person name="Dirks B."/>
            <person name="Chapman J."/>
            <person name="Salamov A."/>
            <person name="Terry A."/>
            <person name="Shapiro H."/>
            <person name="Lindquist E."/>
            <person name="Kapitonov V.V."/>
            <person name="Jurka J."/>
            <person name="Genikhovich G."/>
            <person name="Grigoriev I.V."/>
            <person name="Lucas S.M."/>
            <person name="Steele R.E."/>
            <person name="Finnerty J.R."/>
            <person name="Technau U."/>
            <person name="Martindale M.Q."/>
            <person name="Rokhsar D.S."/>
        </authorList>
    </citation>
    <scope>NUCLEOTIDE SEQUENCE [LARGE SCALE GENOMIC DNA]</scope>
    <source>
        <strain evidence="18">CH2 X CH6</strain>
    </source>
</reference>
<dbReference type="PROSITE" id="PS00916">
    <property type="entry name" value="PI3_4_KINASE_2"/>
    <property type="match status" value="1"/>
</dbReference>
<dbReference type="InterPro" id="IPR003152">
    <property type="entry name" value="FATC_dom"/>
</dbReference>
<dbReference type="InterPro" id="IPR003151">
    <property type="entry name" value="PIK-rel_kinase_FAT"/>
</dbReference>
<sequence>VIYEALSNPHPDKKDNATGIQLLGVVLANKIHPFSSDSSVDENTFYTALSDNLTFKYKDVHAPAAEVSGMLMKYLIEERKVTECSLIALVEAKLSPMATKGGKDIGKFITCVHRLQLNYPRIVDRFMKHIMFHLPTIHGVFKAQCLEIVLSRVSDIPDLFTELRSKGLNVMFEHRDEGVQVALLKIIQGLLEKLKMSEIEYVVPSIATMATSSSTACRELIYDIFMWVYDTYRSDETFRNEEGSEEILATAKDYLLRGLADDNKILKLKLQNFWSDETRLPNTTLERLVDVLRAMYSTNTEQQYLSYTTNLVLHLTSFSPDFERLMFEQPLSECKFEEYPIDYSWQQRHVVMTPLFAATQGSTQSHSQGGSLEPGALRATQLRVEFSPTMDQSLSQAFDWLNPSSQADSVQSFTVGSSEAQSSLLFGTKPRASQRSLKPVPHDFGSRRLAPTQSDSQQATPAMGSQQQEILRLKRRFTKDSQTKDRQYFIRMHEKKRQMLQQTQSRLKAARESQVVMYRRYRAGDLPDVQIKHSELIAPLQAVAQCDSTLAKQLFSVLVQAILSQMDEKLTEQDAEKTVTDIQGALDNIMTSSTQFYPPFISCIEDICYHKSMLKVQPSSVSTASLASLQQPMGILLLEKQLLSQEAEPKSHKRMRTEHSPSSDTTAAWLELAKLYRSVEEFDVLHGIFSDHIGTKPITRLALEAEARGDYAQALKIYNEAMSCDDWSSKPQQQEEDLWDDARMQCFANLAKWGDLEEYSKTGVDDEGNPPDLDKIWTDTYLQEHYLPFIMRSSIKLICEGEERPCFLEFLRHSMMNEERKAFLESRYGDDLALLFILRDDYGRARYHVTNCFQAFLKDWSGLSSMMVSSRASKLQSIQKITEMQEFLEFVVKEGKLLKKTLEDLFSRWSVRFPNSKLHPISVWDDVITNRRIFGLTVCVYRPDSMDVDGEWSCPSVDALRERITREEVALQLKMVQAAREQSNFPVAHRYLRESLKSIEDNLHVKWTHAYAVTQQKKAHGLMAIDAVQTALSTVSKLGKPSINTLANDPVIALRHHILRSRCFDILTDAIAGAGRSTLATYKLICLINQPVDKSYCPCNVCLQIVSQLITRSFTSLQEANKAAKQAATSSSDGSTTCMVEAMMAMVPFCDRALRRKEDESDGPSFIISPFGLHYEFVFQRFPEFVVRYVLKAMEHGSEEARNRFPRLLQIVELYPHTLDSFVKKVETVPCWMFIGWINQMVALMDKKEARAVHGIVTEIAKNYPQALCYAFKVSSEQFVFDSSPEGNTNRKAVERIRKLLESPLMDSFIAALEQLHNPEMAFKDWCDGEIKQLLQTKNKKAIKEAFRSIYKQLFDSSVNRATDSSQPAAEEMGPFRKKFSKEHASRFENIFGKDGEKLVNMSLKTAKLKQQMVSKPPGNLKEYSPWLTNFQADSHAQKLEVPGQYTGQSKPMPEYHVNIAGFDEKVLVLASIRKPKRVTIRGDDERDHMFLVKGGEDIRLDQRIEQLFCMMNEVMSEDPACSQRNLRLRTYQVIPMTQRVGLIEWLKNTKPLKELLHIAATESEKQAMVVRRKTKNMLDLTLRILFDIIISREANRTDTESEFKKKQAQVPWDLLRRAFQQLAASPEAYLTLRTHFARTHACICICQYVLGIGDRHLSNFLVDMRTGGLIGIDFGHSFGSATQFLPVPELVPFRLTRQFTNLLLPLKESGLVRNTMIHVMRALRGNHELLLNTMDVFVKEPSLDWQMFARKQAEDQHMEIGMYYEDLTWYPREKVLTAQRKLKGANPAFVTRQELELGHRRRSWFRNLQSACLGDRRHNVRAQKEENELTSEAQVDCLIDQATDVNILGRAWEGWEAWV</sequence>
<evidence type="ECO:0000256" key="10">
    <source>
        <dbReference type="ARBA" id="ARBA00022840"/>
    </source>
</evidence>
<dbReference type="GO" id="GO:0005730">
    <property type="term" value="C:nucleolus"/>
    <property type="evidence" value="ECO:0007669"/>
    <property type="project" value="UniProtKB-SubCell"/>
</dbReference>
<evidence type="ECO:0000256" key="1">
    <source>
        <dbReference type="ARBA" id="ARBA00004604"/>
    </source>
</evidence>
<dbReference type="InterPro" id="IPR011009">
    <property type="entry name" value="Kinase-like_dom_sf"/>
</dbReference>
<evidence type="ECO:0000256" key="13">
    <source>
        <dbReference type="SAM" id="MobiDB-lite"/>
    </source>
</evidence>
<dbReference type="InterPro" id="IPR037706">
    <property type="entry name" value="DNA-PK_dom"/>
</dbReference>
<evidence type="ECO:0000256" key="11">
    <source>
        <dbReference type="ARBA" id="ARBA00023204"/>
    </source>
</evidence>
<organism evidence="17 18">
    <name type="scientific">Nematostella vectensis</name>
    <name type="common">Starlet sea anemone</name>
    <dbReference type="NCBI Taxonomy" id="45351"/>
    <lineage>
        <taxon>Eukaryota</taxon>
        <taxon>Metazoa</taxon>
        <taxon>Cnidaria</taxon>
        <taxon>Anthozoa</taxon>
        <taxon>Hexacorallia</taxon>
        <taxon>Actiniaria</taxon>
        <taxon>Edwardsiidae</taxon>
        <taxon>Nematostella</taxon>
    </lineage>
</organism>
<keyword evidence="6" id="KW-0808">Transferase</keyword>
<dbReference type="InterPro" id="IPR018936">
    <property type="entry name" value="PI3/4_kinase_CS"/>
</dbReference>
<dbReference type="GO" id="GO:0006303">
    <property type="term" value="P:double-strand break repair via nonhomologous end joining"/>
    <property type="evidence" value="ECO:0007669"/>
    <property type="project" value="InterPro"/>
</dbReference>
<dbReference type="InterPro" id="IPR014009">
    <property type="entry name" value="PIK_FAT"/>
</dbReference>
<accession>A7SPT8</accession>
<protein>
    <recommendedName>
        <fullName evidence="3">DNA-dependent protein kinase catalytic subunit</fullName>
        <ecNumber evidence="2">2.7.11.1</ecNumber>
    </recommendedName>
</protein>
<dbReference type="InterPro" id="IPR000403">
    <property type="entry name" value="PI3/4_kinase_cat_dom"/>
</dbReference>
<dbReference type="Pfam" id="PF19704">
    <property type="entry name" value="DNAPKcs_CC5"/>
    <property type="match status" value="1"/>
</dbReference>
<feature type="non-terminal residue" evidence="17">
    <location>
        <position position="1860"/>
    </location>
</feature>
<dbReference type="InParanoid" id="A7SPT8"/>
<evidence type="ECO:0000313" key="17">
    <source>
        <dbReference type="EMBL" id="EDO34280.1"/>
    </source>
</evidence>
<keyword evidence="7" id="KW-0547">Nucleotide-binding</keyword>
<evidence type="ECO:0000256" key="4">
    <source>
        <dbReference type="ARBA" id="ARBA00022527"/>
    </source>
</evidence>
<dbReference type="Gene3D" id="1.10.1070.11">
    <property type="entry name" value="Phosphatidylinositol 3-/4-kinase, catalytic domain"/>
    <property type="match status" value="1"/>
</dbReference>
<evidence type="ECO:0000313" key="18">
    <source>
        <dbReference type="Proteomes" id="UP000001593"/>
    </source>
</evidence>
<comment type="subcellular location">
    <subcellularLocation>
        <location evidence="1">Nucleus</location>
        <location evidence="1">Nucleolus</location>
    </subcellularLocation>
</comment>
<evidence type="ECO:0000256" key="6">
    <source>
        <dbReference type="ARBA" id="ARBA00022679"/>
    </source>
</evidence>
<evidence type="ECO:0000259" key="16">
    <source>
        <dbReference type="PROSITE" id="PS51190"/>
    </source>
</evidence>
<dbReference type="InterPro" id="IPR045581">
    <property type="entry name" value="DNAPKcs_CC5"/>
</dbReference>
<dbReference type="Gene3D" id="3.30.1010.10">
    <property type="entry name" value="Phosphatidylinositol 3-kinase Catalytic Subunit, Chain A, domain 4"/>
    <property type="match status" value="1"/>
</dbReference>
<gene>
    <name evidence="17" type="ORF">NEMVEDRAFT_v1g126386</name>
</gene>
<evidence type="ECO:0000256" key="7">
    <source>
        <dbReference type="ARBA" id="ARBA00022741"/>
    </source>
</evidence>
<keyword evidence="18" id="KW-1185">Reference proteome</keyword>
<dbReference type="EC" id="2.7.11.1" evidence="2"/>
<proteinExistence type="predicted"/>
<dbReference type="Pfam" id="PF02260">
    <property type="entry name" value="FATC"/>
    <property type="match status" value="1"/>
</dbReference>
<keyword evidence="9" id="KW-0418">Kinase</keyword>
<dbReference type="EMBL" id="DS469737">
    <property type="protein sequence ID" value="EDO34280.1"/>
    <property type="molecule type" value="Genomic_DNA"/>
</dbReference>
<name>A7SPT8_NEMVE</name>
<dbReference type="SUPFAM" id="SSF56112">
    <property type="entry name" value="Protein kinase-like (PK-like)"/>
    <property type="match status" value="1"/>
</dbReference>
<keyword evidence="11" id="KW-0234">DNA repair</keyword>
<evidence type="ECO:0000259" key="15">
    <source>
        <dbReference type="PROSITE" id="PS51189"/>
    </source>
</evidence>
<keyword evidence="4" id="KW-0723">Serine/threonine-protein kinase</keyword>
<keyword evidence="10" id="KW-0067">ATP-binding</keyword>
<keyword evidence="12" id="KW-0539">Nucleus</keyword>
<feature type="compositionally biased region" description="Polar residues" evidence="13">
    <location>
        <begin position="451"/>
        <end position="468"/>
    </location>
</feature>
<evidence type="ECO:0000256" key="3">
    <source>
        <dbReference type="ARBA" id="ARBA00018077"/>
    </source>
</evidence>
<feature type="domain" description="FATC" evidence="16">
    <location>
        <begin position="1828"/>
        <end position="1860"/>
    </location>
</feature>
<evidence type="ECO:0000256" key="8">
    <source>
        <dbReference type="ARBA" id="ARBA00022763"/>
    </source>
</evidence>
<dbReference type="SMART" id="SM01343">
    <property type="entry name" value="FATC"/>
    <property type="match status" value="1"/>
</dbReference>
<feature type="compositionally biased region" description="Polar residues" evidence="13">
    <location>
        <begin position="425"/>
        <end position="436"/>
    </location>
</feature>
<dbReference type="STRING" id="45351.A7SPT8"/>
<dbReference type="GO" id="GO:0005524">
    <property type="term" value="F:ATP binding"/>
    <property type="evidence" value="ECO:0007669"/>
    <property type="project" value="UniProtKB-KW"/>
</dbReference>
<dbReference type="FunFam" id="3.30.1010.10:FF:000013">
    <property type="entry name" value="Protein kinase, DNA-activated, catalytic subunit"/>
    <property type="match status" value="1"/>
</dbReference>
<evidence type="ECO:0000256" key="9">
    <source>
        <dbReference type="ARBA" id="ARBA00022777"/>
    </source>
</evidence>
<dbReference type="OMA" id="WMEDSSR"/>
<dbReference type="Proteomes" id="UP000001593">
    <property type="component" value="Unassembled WGS sequence"/>
</dbReference>
<dbReference type="InterPro" id="IPR050517">
    <property type="entry name" value="DDR_Repair_Kinase"/>
</dbReference>
<keyword evidence="8" id="KW-0227">DNA damage</keyword>
<dbReference type="PROSITE" id="PS51189">
    <property type="entry name" value="FAT"/>
    <property type="match status" value="1"/>
</dbReference>
<dbReference type="PROSITE" id="PS50290">
    <property type="entry name" value="PI3_4_KINASE_3"/>
    <property type="match status" value="1"/>
</dbReference>
<dbReference type="InterPro" id="IPR036940">
    <property type="entry name" value="PI3/4_kinase_cat_sf"/>
</dbReference>
<dbReference type="PROSITE" id="PS51190">
    <property type="entry name" value="FATC"/>
    <property type="match status" value="1"/>
</dbReference>
<evidence type="ECO:0000256" key="5">
    <source>
        <dbReference type="ARBA" id="ARBA00022553"/>
    </source>
</evidence>
<dbReference type="PANTHER" id="PTHR11139:SF68">
    <property type="entry name" value="DNA-DEPENDENT PROTEIN KINASE CATALYTIC SUBUNIT"/>
    <property type="match status" value="1"/>
</dbReference>
<evidence type="ECO:0000256" key="12">
    <source>
        <dbReference type="ARBA" id="ARBA00023242"/>
    </source>
</evidence>
<feature type="region of interest" description="Disordered" evidence="13">
    <location>
        <begin position="425"/>
        <end position="468"/>
    </location>
</feature>
<dbReference type="eggNOG" id="KOG0891">
    <property type="taxonomic scope" value="Eukaryota"/>
</dbReference>